<evidence type="ECO:0008006" key="9">
    <source>
        <dbReference type="Google" id="ProtNLM"/>
    </source>
</evidence>
<accession>A0A2M6WY77</accession>
<dbReference type="PROSITE" id="PS00409">
    <property type="entry name" value="PROKAR_NTER_METHYL"/>
    <property type="match status" value="1"/>
</dbReference>
<dbReference type="Pfam" id="PF07963">
    <property type="entry name" value="N_methyl"/>
    <property type="match status" value="1"/>
</dbReference>
<gene>
    <name evidence="7" type="ORF">COT71_04390</name>
</gene>
<dbReference type="EMBL" id="PEZP01000048">
    <property type="protein sequence ID" value="PIT97739.1"/>
    <property type="molecule type" value="Genomic_DNA"/>
</dbReference>
<reference evidence="8" key="1">
    <citation type="submission" date="2017-09" db="EMBL/GenBank/DDBJ databases">
        <title>Depth-based differentiation of microbial function through sediment-hosted aquifers and enrichment of novel symbionts in the deep terrestrial subsurface.</title>
        <authorList>
            <person name="Probst A.J."/>
            <person name="Ladd B."/>
            <person name="Jarett J.K."/>
            <person name="Geller-Mcgrath D.E."/>
            <person name="Sieber C.M.K."/>
            <person name="Emerson J.B."/>
            <person name="Anantharaman K."/>
            <person name="Thomas B.C."/>
            <person name="Malmstrom R."/>
            <person name="Stieglmeier M."/>
            <person name="Klingl A."/>
            <person name="Woyke T."/>
            <person name="Ryan C.M."/>
            <person name="Banfield J.F."/>
        </authorList>
    </citation>
    <scope>NUCLEOTIDE SEQUENCE [LARGE SCALE GENOMIC DNA]</scope>
</reference>
<dbReference type="PRINTS" id="PR00885">
    <property type="entry name" value="BCTERIALGSPH"/>
</dbReference>
<feature type="transmembrane region" description="Helical" evidence="6">
    <location>
        <begin position="12"/>
        <end position="35"/>
    </location>
</feature>
<keyword evidence="3 6" id="KW-0812">Transmembrane</keyword>
<evidence type="ECO:0000256" key="2">
    <source>
        <dbReference type="ARBA" id="ARBA00022481"/>
    </source>
</evidence>
<dbReference type="PANTHER" id="PTHR30093:SF44">
    <property type="entry name" value="TYPE II SECRETION SYSTEM CORE PROTEIN G"/>
    <property type="match status" value="1"/>
</dbReference>
<dbReference type="InterPro" id="IPR012902">
    <property type="entry name" value="N_methyl_site"/>
</dbReference>
<dbReference type="GO" id="GO:0015627">
    <property type="term" value="C:type II protein secretion system complex"/>
    <property type="evidence" value="ECO:0007669"/>
    <property type="project" value="InterPro"/>
</dbReference>
<dbReference type="InterPro" id="IPR045584">
    <property type="entry name" value="Pilin-like"/>
</dbReference>
<name>A0A2M6WY77_9BACT</name>
<dbReference type="Gene3D" id="3.30.700.10">
    <property type="entry name" value="Glycoprotein, Type 4 Pilin"/>
    <property type="match status" value="1"/>
</dbReference>
<dbReference type="Proteomes" id="UP000230731">
    <property type="component" value="Unassembled WGS sequence"/>
</dbReference>
<dbReference type="SUPFAM" id="SSF54523">
    <property type="entry name" value="Pili subunits"/>
    <property type="match status" value="1"/>
</dbReference>
<dbReference type="AlphaFoldDB" id="A0A2M6WY77"/>
<evidence type="ECO:0000256" key="5">
    <source>
        <dbReference type="ARBA" id="ARBA00023136"/>
    </source>
</evidence>
<dbReference type="PANTHER" id="PTHR30093">
    <property type="entry name" value="GENERAL SECRETION PATHWAY PROTEIN G"/>
    <property type="match status" value="1"/>
</dbReference>
<evidence type="ECO:0000256" key="1">
    <source>
        <dbReference type="ARBA" id="ARBA00004167"/>
    </source>
</evidence>
<protein>
    <recommendedName>
        <fullName evidence="9">Prepilin-type cleavage/methylation domain-containing protein</fullName>
    </recommendedName>
</protein>
<evidence type="ECO:0000256" key="3">
    <source>
        <dbReference type="ARBA" id="ARBA00022692"/>
    </source>
</evidence>
<keyword evidence="2" id="KW-0488">Methylation</keyword>
<comment type="caution">
    <text evidence="7">The sequence shown here is derived from an EMBL/GenBank/DDBJ whole genome shotgun (WGS) entry which is preliminary data.</text>
</comment>
<evidence type="ECO:0000256" key="6">
    <source>
        <dbReference type="SAM" id="Phobius"/>
    </source>
</evidence>
<dbReference type="GO" id="GO:0015628">
    <property type="term" value="P:protein secretion by the type II secretion system"/>
    <property type="evidence" value="ECO:0007669"/>
    <property type="project" value="InterPro"/>
</dbReference>
<evidence type="ECO:0000313" key="7">
    <source>
        <dbReference type="EMBL" id="PIT97739.1"/>
    </source>
</evidence>
<dbReference type="NCBIfam" id="TIGR02532">
    <property type="entry name" value="IV_pilin_GFxxxE"/>
    <property type="match status" value="1"/>
</dbReference>
<comment type="subcellular location">
    <subcellularLocation>
        <location evidence="1">Membrane</location>
        <topology evidence="1">Single-pass membrane protein</topology>
    </subcellularLocation>
</comment>
<keyword evidence="4 6" id="KW-1133">Transmembrane helix</keyword>
<organism evidence="7 8">
    <name type="scientific">Candidatus Andersenbacteria bacterium CG10_big_fil_rev_8_21_14_0_10_54_11</name>
    <dbReference type="NCBI Taxonomy" id="1974485"/>
    <lineage>
        <taxon>Bacteria</taxon>
        <taxon>Candidatus Anderseniibacteriota</taxon>
    </lineage>
</organism>
<keyword evidence="5 6" id="KW-0472">Membrane</keyword>
<dbReference type="InterPro" id="IPR002416">
    <property type="entry name" value="T2SS_protein-GspH"/>
</dbReference>
<evidence type="ECO:0000313" key="8">
    <source>
        <dbReference type="Proteomes" id="UP000230731"/>
    </source>
</evidence>
<sequence length="154" mass="15601">MTINKQQGFTLIELLVVIAIIGILAALVLVSLGNARSKAQDARIKSDVAQLRTLAEIHFDSVGNYDTFDTCFSAATPSTSTECKGGIGASVQSLKSDMDTANGAAAMAANAVGNAFCLYSGLASTASDKVCVDSTGTTVISTAANPCATTACAP</sequence>
<proteinExistence type="predicted"/>
<evidence type="ECO:0000256" key="4">
    <source>
        <dbReference type="ARBA" id="ARBA00022989"/>
    </source>
</evidence>
<dbReference type="GO" id="GO:0016020">
    <property type="term" value="C:membrane"/>
    <property type="evidence" value="ECO:0007669"/>
    <property type="project" value="UniProtKB-SubCell"/>
</dbReference>